<dbReference type="Proteomes" id="UP000001601">
    <property type="component" value="Unassembled WGS sequence"/>
</dbReference>
<sequence>MKIDSENIINFLTKRIPELKYSLEKKNILNIEPNDSNGFGIKMIIDSTESTIFFGNSGHHIHCYESSENIEEYLNLIVNSLTGTGRIVAHISNGKEFKWEYQEMNENNDWITISEMGTFSWKFWKKRKTDKRNIQTNNYKQKTFANISCKPKINTY</sequence>
<gene>
    <name evidence="1" type="ORF">MED217_06941</name>
</gene>
<comment type="caution">
    <text evidence="1">The sequence shown here is derived from an EMBL/GenBank/DDBJ whole genome shotgun (WGS) entry which is preliminary data.</text>
</comment>
<dbReference type="EMBL" id="AANC01000005">
    <property type="protein sequence ID" value="EAQ49120.1"/>
    <property type="molecule type" value="Genomic_DNA"/>
</dbReference>
<proteinExistence type="predicted"/>
<reference evidence="1 2" key="1">
    <citation type="journal article" date="2007" name="Nature">
        <title>Light stimulates growth of proteorhodopsin-containing marine Flavobacteria.</title>
        <authorList>
            <person name="Gomez-Consarnau L."/>
            <person name="Gonzalez J.M."/>
            <person name="Coll-Llado M."/>
            <person name="Gourdon P."/>
            <person name="Pascher T."/>
            <person name="Neutze R."/>
            <person name="Pedros-Alio C."/>
            <person name="Pinhassi J."/>
        </authorList>
    </citation>
    <scope>NUCLEOTIDE SEQUENCE [LARGE SCALE GENOMIC DNA]</scope>
    <source>
        <strain evidence="1 2">MED217</strain>
    </source>
</reference>
<evidence type="ECO:0000313" key="2">
    <source>
        <dbReference type="Proteomes" id="UP000001601"/>
    </source>
</evidence>
<accession>A3XMU9</accession>
<evidence type="ECO:0000313" key="1">
    <source>
        <dbReference type="EMBL" id="EAQ49120.1"/>
    </source>
</evidence>
<organism evidence="1 2">
    <name type="scientific">Leeuwenhoekiella blandensis (strain CECT 7118 / CCUG 51940 / KCTC 22103 / MED217)</name>
    <name type="common">Flavobacterium sp. (strain MED217)</name>
    <dbReference type="NCBI Taxonomy" id="398720"/>
    <lineage>
        <taxon>Bacteria</taxon>
        <taxon>Pseudomonadati</taxon>
        <taxon>Bacteroidota</taxon>
        <taxon>Flavobacteriia</taxon>
        <taxon>Flavobacteriales</taxon>
        <taxon>Flavobacteriaceae</taxon>
        <taxon>Leeuwenhoekiella</taxon>
    </lineage>
</organism>
<dbReference type="HOGENOM" id="CLU_1684401_0_0_10"/>
<name>A3XMU9_LEEBM</name>
<keyword evidence="2" id="KW-1185">Reference proteome</keyword>
<protein>
    <submittedName>
        <fullName evidence="1">Uncharacterized protein</fullName>
    </submittedName>
</protein>
<dbReference type="STRING" id="398720.MED217_06941"/>
<dbReference type="AlphaFoldDB" id="A3XMU9"/>